<keyword evidence="3 6" id="KW-0713">Self-incompatibility</keyword>
<dbReference type="GO" id="GO:0005576">
    <property type="term" value="C:extracellular region"/>
    <property type="evidence" value="ECO:0007669"/>
    <property type="project" value="UniProtKB-SubCell"/>
</dbReference>
<feature type="chain" id="PRO_5044529308" description="S-protein homolog" evidence="6">
    <location>
        <begin position="22"/>
        <end position="142"/>
    </location>
</feature>
<proteinExistence type="inferred from homology"/>
<evidence type="ECO:0000313" key="7">
    <source>
        <dbReference type="EMBL" id="KAL1201491.1"/>
    </source>
</evidence>
<comment type="similarity">
    <text evidence="2 6">Belongs to the plant self-incompatibility (S1) protein family.</text>
</comment>
<sequence length="142" mass="16326">MGKIRICFLFLFFISIQRIDSILTLRRFNIAISNNLGGNKKLMFNCRSKDGSTAVEFLPVNDVYSTHFVIYPKTLIWCNMWKGPDYVPQAKFDAFVGSKSFIDSVCGGMKPNTCFWQAQDSGIWVRNNTSGAFKFMYDWDTL</sequence>
<evidence type="ECO:0000256" key="3">
    <source>
        <dbReference type="ARBA" id="ARBA00022471"/>
    </source>
</evidence>
<evidence type="ECO:0000256" key="6">
    <source>
        <dbReference type="RuleBase" id="RU367044"/>
    </source>
</evidence>
<dbReference type="InterPro" id="IPR010264">
    <property type="entry name" value="Self-incomp_S1"/>
</dbReference>
<dbReference type="EMBL" id="JBANAX010000588">
    <property type="protein sequence ID" value="KAL1201491.1"/>
    <property type="molecule type" value="Genomic_DNA"/>
</dbReference>
<keyword evidence="5 6" id="KW-0732">Signal</keyword>
<comment type="subcellular location">
    <subcellularLocation>
        <location evidence="1 6">Secreted</location>
    </subcellularLocation>
</comment>
<dbReference type="Proteomes" id="UP001558713">
    <property type="component" value="Unassembled WGS sequence"/>
</dbReference>
<dbReference type="PANTHER" id="PTHR31232">
    <property type="match status" value="1"/>
</dbReference>
<organism evidence="7 8">
    <name type="scientific">Cardamine amara subsp. amara</name>
    <dbReference type="NCBI Taxonomy" id="228776"/>
    <lineage>
        <taxon>Eukaryota</taxon>
        <taxon>Viridiplantae</taxon>
        <taxon>Streptophyta</taxon>
        <taxon>Embryophyta</taxon>
        <taxon>Tracheophyta</taxon>
        <taxon>Spermatophyta</taxon>
        <taxon>Magnoliopsida</taxon>
        <taxon>eudicotyledons</taxon>
        <taxon>Gunneridae</taxon>
        <taxon>Pentapetalae</taxon>
        <taxon>rosids</taxon>
        <taxon>malvids</taxon>
        <taxon>Brassicales</taxon>
        <taxon>Brassicaceae</taxon>
        <taxon>Cardamineae</taxon>
        <taxon>Cardamine</taxon>
    </lineage>
</organism>
<evidence type="ECO:0000256" key="1">
    <source>
        <dbReference type="ARBA" id="ARBA00004613"/>
    </source>
</evidence>
<reference evidence="7 8" key="1">
    <citation type="submission" date="2024-04" db="EMBL/GenBank/DDBJ databases">
        <title>Genome assembly C_amara_ONT_v2.</title>
        <authorList>
            <person name="Yant L."/>
            <person name="Moore C."/>
            <person name="Slenker M."/>
        </authorList>
    </citation>
    <scope>NUCLEOTIDE SEQUENCE [LARGE SCALE GENOMIC DNA]</scope>
    <source>
        <tissue evidence="7">Leaf</tissue>
    </source>
</reference>
<dbReference type="GO" id="GO:0060320">
    <property type="term" value="P:rejection of self pollen"/>
    <property type="evidence" value="ECO:0007669"/>
    <property type="project" value="UniProtKB-KW"/>
</dbReference>
<evidence type="ECO:0000256" key="5">
    <source>
        <dbReference type="ARBA" id="ARBA00022729"/>
    </source>
</evidence>
<name>A0ABD1A3R8_CARAN</name>
<gene>
    <name evidence="7" type="ORF">V5N11_002693</name>
</gene>
<accession>A0ABD1A3R8</accession>
<keyword evidence="4 6" id="KW-0964">Secreted</keyword>
<comment type="caution">
    <text evidence="7">The sequence shown here is derived from an EMBL/GenBank/DDBJ whole genome shotgun (WGS) entry which is preliminary data.</text>
</comment>
<dbReference type="AlphaFoldDB" id="A0ABD1A3R8"/>
<keyword evidence="8" id="KW-1185">Reference proteome</keyword>
<evidence type="ECO:0000256" key="2">
    <source>
        <dbReference type="ARBA" id="ARBA00005581"/>
    </source>
</evidence>
<protein>
    <recommendedName>
        <fullName evidence="6">S-protein homolog</fullName>
    </recommendedName>
</protein>
<dbReference type="Pfam" id="PF05938">
    <property type="entry name" value="Self-incomp_S1"/>
    <property type="match status" value="1"/>
</dbReference>
<evidence type="ECO:0000313" key="8">
    <source>
        <dbReference type="Proteomes" id="UP001558713"/>
    </source>
</evidence>
<feature type="signal peptide" evidence="6">
    <location>
        <begin position="1"/>
        <end position="21"/>
    </location>
</feature>
<dbReference type="PANTHER" id="PTHR31232:SF68">
    <property type="entry name" value="S-PROTEIN HOMOLOG"/>
    <property type="match status" value="1"/>
</dbReference>
<evidence type="ECO:0000256" key="4">
    <source>
        <dbReference type="ARBA" id="ARBA00022525"/>
    </source>
</evidence>